<keyword evidence="3" id="KW-1185">Reference proteome</keyword>
<proteinExistence type="predicted"/>
<dbReference type="Proteomes" id="UP000319263">
    <property type="component" value="Chromosome"/>
</dbReference>
<feature type="signal peptide" evidence="1">
    <location>
        <begin position="1"/>
        <end position="32"/>
    </location>
</feature>
<dbReference type="OrthoDB" id="9921713at2"/>
<dbReference type="PROSITE" id="PS51318">
    <property type="entry name" value="TAT"/>
    <property type="match status" value="1"/>
</dbReference>
<dbReference type="KEGG" id="mik:FOE78_12515"/>
<evidence type="ECO:0000313" key="2">
    <source>
        <dbReference type="EMBL" id="QDP96625.1"/>
    </source>
</evidence>
<keyword evidence="1" id="KW-0732">Signal</keyword>
<protein>
    <recommendedName>
        <fullName evidence="4">Lipoprotein LpqN</fullName>
    </recommendedName>
</protein>
<sequence length="174" mass="18094">MTDRTLPRRALLAAAGVISAGALLASSARAQADTVRAGRLSFTPPDGVQSVPPADGWQWQGERPGSPAPAVIVLARGDLTPAAPDELLNLLIAPAAAGRLPDLRLDDRRTVSEDNGDQLRQSFSYTPTRGVSYSGTALFTSGPDHSGILLIAGSSAVLTAGRVDQLLDSARWVS</sequence>
<feature type="chain" id="PRO_5038557983" description="Lipoprotein LpqN" evidence="1">
    <location>
        <begin position="33"/>
        <end position="174"/>
    </location>
</feature>
<gene>
    <name evidence="2" type="ORF">FOE78_12515</name>
</gene>
<organism evidence="2 3">
    <name type="scientific">Microlunatus elymi</name>
    <dbReference type="NCBI Taxonomy" id="2596828"/>
    <lineage>
        <taxon>Bacteria</taxon>
        <taxon>Bacillati</taxon>
        <taxon>Actinomycetota</taxon>
        <taxon>Actinomycetes</taxon>
        <taxon>Propionibacteriales</taxon>
        <taxon>Propionibacteriaceae</taxon>
        <taxon>Microlunatus</taxon>
    </lineage>
</organism>
<evidence type="ECO:0008006" key="4">
    <source>
        <dbReference type="Google" id="ProtNLM"/>
    </source>
</evidence>
<dbReference type="RefSeq" id="WP_143986588.1">
    <property type="nucleotide sequence ID" value="NZ_CP041692.1"/>
</dbReference>
<dbReference type="EMBL" id="CP041692">
    <property type="protein sequence ID" value="QDP96625.1"/>
    <property type="molecule type" value="Genomic_DNA"/>
</dbReference>
<dbReference type="InterPro" id="IPR006311">
    <property type="entry name" value="TAT_signal"/>
</dbReference>
<accession>A0A516PZL1</accession>
<evidence type="ECO:0000256" key="1">
    <source>
        <dbReference type="SAM" id="SignalP"/>
    </source>
</evidence>
<name>A0A516PZL1_9ACTN</name>
<dbReference type="AlphaFoldDB" id="A0A516PZL1"/>
<evidence type="ECO:0000313" key="3">
    <source>
        <dbReference type="Proteomes" id="UP000319263"/>
    </source>
</evidence>
<reference evidence="2 3" key="1">
    <citation type="submission" date="2019-07" db="EMBL/GenBank/DDBJ databases">
        <title>Microlunatus dokdonensis sp. nov. isolated from the rhizospheric soil of the wild plant Elymus tsukushiensis.</title>
        <authorList>
            <person name="Ghim S.-Y."/>
            <person name="Hwang Y.-J."/>
            <person name="Son J.-S."/>
            <person name="Shin J.-H."/>
        </authorList>
    </citation>
    <scope>NUCLEOTIDE SEQUENCE [LARGE SCALE GENOMIC DNA]</scope>
    <source>
        <strain evidence="2 3">KUDC0627</strain>
    </source>
</reference>